<dbReference type="RefSeq" id="WP_236260087.1">
    <property type="nucleotide sequence ID" value="NZ_BNEK01000007.1"/>
</dbReference>
<gene>
    <name evidence="2" type="ORF">TPA0910_87010</name>
</gene>
<dbReference type="Proteomes" id="UP001054854">
    <property type="component" value="Unassembled WGS sequence"/>
</dbReference>
<comment type="caution">
    <text evidence="2">The sequence shown here is derived from an EMBL/GenBank/DDBJ whole genome shotgun (WGS) entry which is preliminary data.</text>
</comment>
<sequence>MTAKARPSARTKGAATPAAPARPALSLVKAPQPDETARYRALREHAALAALHAGAHGIHAPYDTWTGLGDGTATTLLDQDLRLTYTPGPDGGLTALAHCPAGHGHTRSVDSTTAILTFRHDLEHCTTTAKEHSQT</sequence>
<accession>A0ABQ3UG78</accession>
<keyword evidence="3" id="KW-1185">Reference proteome</keyword>
<evidence type="ECO:0000256" key="1">
    <source>
        <dbReference type="SAM" id="MobiDB-lite"/>
    </source>
</evidence>
<feature type="region of interest" description="Disordered" evidence="1">
    <location>
        <begin position="1"/>
        <end position="32"/>
    </location>
</feature>
<feature type="compositionally biased region" description="Low complexity" evidence="1">
    <location>
        <begin position="10"/>
        <end position="24"/>
    </location>
</feature>
<evidence type="ECO:0000313" key="3">
    <source>
        <dbReference type="Proteomes" id="UP001054854"/>
    </source>
</evidence>
<evidence type="ECO:0000313" key="2">
    <source>
        <dbReference type="EMBL" id="GHJ34268.1"/>
    </source>
</evidence>
<name>A0ABQ3UG78_STRHY</name>
<dbReference type="EMBL" id="BNEK01000007">
    <property type="protein sequence ID" value="GHJ34268.1"/>
    <property type="molecule type" value="Genomic_DNA"/>
</dbReference>
<proteinExistence type="predicted"/>
<protein>
    <submittedName>
        <fullName evidence="2">Uncharacterized protein</fullName>
    </submittedName>
</protein>
<reference evidence="2" key="1">
    <citation type="submission" date="2024-05" db="EMBL/GenBank/DDBJ databases">
        <title>Whole genome shotgun sequence of Streptomyces hygroscopicus NBRC 113678.</title>
        <authorList>
            <person name="Komaki H."/>
            <person name="Tamura T."/>
        </authorList>
    </citation>
    <scope>NUCLEOTIDE SEQUENCE</scope>
    <source>
        <strain evidence="2">N11-34</strain>
    </source>
</reference>
<organism evidence="2 3">
    <name type="scientific">Streptomyces hygroscopicus</name>
    <dbReference type="NCBI Taxonomy" id="1912"/>
    <lineage>
        <taxon>Bacteria</taxon>
        <taxon>Bacillati</taxon>
        <taxon>Actinomycetota</taxon>
        <taxon>Actinomycetes</taxon>
        <taxon>Kitasatosporales</taxon>
        <taxon>Streptomycetaceae</taxon>
        <taxon>Streptomyces</taxon>
        <taxon>Streptomyces violaceusniger group</taxon>
    </lineage>
</organism>